<evidence type="ECO:0000313" key="1">
    <source>
        <dbReference type="EMBL" id="KAF2443313.1"/>
    </source>
</evidence>
<dbReference type="EMBL" id="MU001502">
    <property type="protein sequence ID" value="KAF2443313.1"/>
    <property type="molecule type" value="Genomic_DNA"/>
</dbReference>
<reference evidence="1" key="1">
    <citation type="journal article" date="2020" name="Stud. Mycol.">
        <title>101 Dothideomycetes genomes: a test case for predicting lifestyles and emergence of pathogens.</title>
        <authorList>
            <person name="Haridas S."/>
            <person name="Albert R."/>
            <person name="Binder M."/>
            <person name="Bloem J."/>
            <person name="Labutti K."/>
            <person name="Salamov A."/>
            <person name="Andreopoulos B."/>
            <person name="Baker S."/>
            <person name="Barry K."/>
            <person name="Bills G."/>
            <person name="Bluhm B."/>
            <person name="Cannon C."/>
            <person name="Castanera R."/>
            <person name="Culley D."/>
            <person name="Daum C."/>
            <person name="Ezra D."/>
            <person name="Gonzalez J."/>
            <person name="Henrissat B."/>
            <person name="Kuo A."/>
            <person name="Liang C."/>
            <person name="Lipzen A."/>
            <person name="Lutzoni F."/>
            <person name="Magnuson J."/>
            <person name="Mondo S."/>
            <person name="Nolan M."/>
            <person name="Ohm R."/>
            <person name="Pangilinan J."/>
            <person name="Park H.-J."/>
            <person name="Ramirez L."/>
            <person name="Alfaro M."/>
            <person name="Sun H."/>
            <person name="Tritt A."/>
            <person name="Yoshinaga Y."/>
            <person name="Zwiers L.-H."/>
            <person name="Turgeon B."/>
            <person name="Goodwin S."/>
            <person name="Spatafora J."/>
            <person name="Crous P."/>
            <person name="Grigoriev I."/>
        </authorList>
    </citation>
    <scope>NUCLEOTIDE SEQUENCE</scope>
    <source>
        <strain evidence="1">CBS 690.94</strain>
    </source>
</reference>
<name>A0A9P4PHK8_9PLEO</name>
<dbReference type="OrthoDB" id="2963168at2759"/>
<evidence type="ECO:0000313" key="2">
    <source>
        <dbReference type="Proteomes" id="UP000799764"/>
    </source>
</evidence>
<accession>A0A9P4PHK8</accession>
<dbReference type="AlphaFoldDB" id="A0A9P4PHK8"/>
<proteinExistence type="predicted"/>
<sequence length="190" mass="22000">MTPNTLRIRTSWEYVLLCYALQQPAGQDEPLRLSEEVVAPDTYGGELFGASFINKAFEEKLEHKLRHEIYLVENVFENNDKRRIDVNNPSATLPAVQIDCLRENPRKLFYQKRLQLRRSTAVARGAVLRALNKRHGPTRVSQCSYGFLMSEPYQPEIYEEHMICNARINKADGQRYVDETIRWVIQSGIG</sequence>
<dbReference type="Proteomes" id="UP000799764">
    <property type="component" value="Unassembled WGS sequence"/>
</dbReference>
<organism evidence="1 2">
    <name type="scientific">Karstenula rhodostoma CBS 690.94</name>
    <dbReference type="NCBI Taxonomy" id="1392251"/>
    <lineage>
        <taxon>Eukaryota</taxon>
        <taxon>Fungi</taxon>
        <taxon>Dikarya</taxon>
        <taxon>Ascomycota</taxon>
        <taxon>Pezizomycotina</taxon>
        <taxon>Dothideomycetes</taxon>
        <taxon>Pleosporomycetidae</taxon>
        <taxon>Pleosporales</taxon>
        <taxon>Massarineae</taxon>
        <taxon>Didymosphaeriaceae</taxon>
        <taxon>Karstenula</taxon>
    </lineage>
</organism>
<keyword evidence="2" id="KW-1185">Reference proteome</keyword>
<gene>
    <name evidence="1" type="ORF">P171DRAFT_444756</name>
</gene>
<comment type="caution">
    <text evidence="1">The sequence shown here is derived from an EMBL/GenBank/DDBJ whole genome shotgun (WGS) entry which is preliminary data.</text>
</comment>
<protein>
    <submittedName>
        <fullName evidence="1">Uncharacterized protein</fullName>
    </submittedName>
</protein>